<protein>
    <submittedName>
        <fullName evidence="2">Uncharacterized protein</fullName>
    </submittedName>
</protein>
<organism evidence="2 3">
    <name type="scientific">[Myrmecia] bisecta</name>
    <dbReference type="NCBI Taxonomy" id="41462"/>
    <lineage>
        <taxon>Eukaryota</taxon>
        <taxon>Viridiplantae</taxon>
        <taxon>Chlorophyta</taxon>
        <taxon>core chlorophytes</taxon>
        <taxon>Trebouxiophyceae</taxon>
        <taxon>Trebouxiales</taxon>
        <taxon>Trebouxiaceae</taxon>
        <taxon>Myrmecia</taxon>
    </lineage>
</organism>
<feature type="compositionally biased region" description="Acidic residues" evidence="1">
    <location>
        <begin position="105"/>
        <end position="114"/>
    </location>
</feature>
<comment type="caution">
    <text evidence="2">The sequence shown here is derived from an EMBL/GenBank/DDBJ whole genome shotgun (WGS) entry which is preliminary data.</text>
</comment>
<name>A0AAW1P5L3_9CHLO</name>
<dbReference type="Proteomes" id="UP001489004">
    <property type="component" value="Unassembled WGS sequence"/>
</dbReference>
<evidence type="ECO:0000313" key="2">
    <source>
        <dbReference type="EMBL" id="KAK9805170.1"/>
    </source>
</evidence>
<proteinExistence type="predicted"/>
<feature type="region of interest" description="Disordered" evidence="1">
    <location>
        <begin position="16"/>
        <end position="143"/>
    </location>
</feature>
<reference evidence="2 3" key="1">
    <citation type="journal article" date="2024" name="Nat. Commun.">
        <title>Phylogenomics reveals the evolutionary origins of lichenization in chlorophyte algae.</title>
        <authorList>
            <person name="Puginier C."/>
            <person name="Libourel C."/>
            <person name="Otte J."/>
            <person name="Skaloud P."/>
            <person name="Haon M."/>
            <person name="Grisel S."/>
            <person name="Petersen M."/>
            <person name="Berrin J.G."/>
            <person name="Delaux P.M."/>
            <person name="Dal Grande F."/>
            <person name="Keller J."/>
        </authorList>
    </citation>
    <scope>NUCLEOTIDE SEQUENCE [LARGE SCALE GENOMIC DNA]</scope>
    <source>
        <strain evidence="2 3">SAG 2043</strain>
    </source>
</reference>
<feature type="compositionally biased region" description="Basic and acidic residues" evidence="1">
    <location>
        <begin position="123"/>
        <end position="134"/>
    </location>
</feature>
<dbReference type="EMBL" id="JALJOR010000016">
    <property type="protein sequence ID" value="KAK9805170.1"/>
    <property type="molecule type" value="Genomic_DNA"/>
</dbReference>
<gene>
    <name evidence="2" type="ORF">WJX72_003327</name>
</gene>
<keyword evidence="3" id="KW-1185">Reference proteome</keyword>
<evidence type="ECO:0000256" key="1">
    <source>
        <dbReference type="SAM" id="MobiDB-lite"/>
    </source>
</evidence>
<sequence>MDVEKEWLVEREAFVKKYGRPPSPHPREGPGRPDSVQGHGAVAFNPGGGPDDQEVDQLCQVRTLTEMLAEEESEMMQGAGAANRDRGDNGAIRGVGPDGDKGDSSDSDTTDDAADQGIPPRALSRELEEDDHHKGAGAQARPT</sequence>
<evidence type="ECO:0000313" key="3">
    <source>
        <dbReference type="Proteomes" id="UP001489004"/>
    </source>
</evidence>
<dbReference type="AlphaFoldDB" id="A0AAW1P5L3"/>
<accession>A0AAW1P5L3</accession>